<dbReference type="InterPro" id="IPR008042">
    <property type="entry name" value="Retrotrans_Pao"/>
</dbReference>
<gene>
    <name evidence="2" type="primary">LOC102809679</name>
</gene>
<accession>A0ABM0M5T0</accession>
<organism evidence="1 2">
    <name type="scientific">Saccoglossus kowalevskii</name>
    <name type="common">Acorn worm</name>
    <dbReference type="NCBI Taxonomy" id="10224"/>
    <lineage>
        <taxon>Eukaryota</taxon>
        <taxon>Metazoa</taxon>
        <taxon>Hemichordata</taxon>
        <taxon>Enteropneusta</taxon>
        <taxon>Harrimaniidae</taxon>
        <taxon>Saccoglossus</taxon>
    </lineage>
</organism>
<dbReference type="RefSeq" id="XP_006815371.1">
    <property type="nucleotide sequence ID" value="XM_006815308.1"/>
</dbReference>
<keyword evidence="1" id="KW-1185">Reference proteome</keyword>
<dbReference type="PANTHER" id="PTHR47331:SF5">
    <property type="entry name" value="RIBONUCLEASE H"/>
    <property type="match status" value="1"/>
</dbReference>
<evidence type="ECO:0000313" key="1">
    <source>
        <dbReference type="Proteomes" id="UP000694865"/>
    </source>
</evidence>
<dbReference type="PANTHER" id="PTHR47331">
    <property type="entry name" value="PHD-TYPE DOMAIN-CONTAINING PROTEIN"/>
    <property type="match status" value="1"/>
</dbReference>
<dbReference type="GeneID" id="102809679"/>
<evidence type="ECO:0000313" key="2">
    <source>
        <dbReference type="RefSeq" id="XP_006815371.1"/>
    </source>
</evidence>
<dbReference type="Pfam" id="PF05380">
    <property type="entry name" value="Peptidase_A17"/>
    <property type="match status" value="1"/>
</dbReference>
<reference evidence="2" key="1">
    <citation type="submission" date="2025-08" db="UniProtKB">
        <authorList>
            <consortium name="RefSeq"/>
        </authorList>
    </citation>
    <scope>IDENTIFICATION</scope>
    <source>
        <tissue evidence="2">Testes</tissue>
    </source>
</reference>
<name>A0ABM0M5T0_SACKO</name>
<sequence>MEWNDPVPEDIRSQWEKLRHELSLLGCLKAPRYYKSDGIGELSTVEMHLFSDACLLGYGQCSYLRLLDNQGNVSCSLVMAKSRVVPVKPITIPRLELMAAFTSVLDSEFLNKELKYDGLSHFFWSESKFVLGYIANMSTRFHIVVANRVQKIQDHTQPSQCRYIESKKNPADISSRGSSADALIHKSIWWNGPVLLSTVQIQSSISKPFMLDNDWHRLKRA</sequence>
<dbReference type="Proteomes" id="UP000694865">
    <property type="component" value="Unplaced"/>
</dbReference>
<proteinExistence type="predicted"/>
<protein>
    <submittedName>
        <fullName evidence="2">Uncharacterized protein LOC102809679</fullName>
    </submittedName>
</protein>